<dbReference type="SUPFAM" id="SSF56672">
    <property type="entry name" value="DNA/RNA polymerases"/>
    <property type="match status" value="1"/>
</dbReference>
<dbReference type="PANTHER" id="PTHR11439:SF442">
    <property type="entry name" value="CYSTEINE-RICH RLK (RECEPTOR-LIKE PROTEIN KINASE) 8"/>
    <property type="match status" value="1"/>
</dbReference>
<dbReference type="Pfam" id="PF07727">
    <property type="entry name" value="RVT_2"/>
    <property type="match status" value="1"/>
</dbReference>
<feature type="domain" description="Reverse transcriptase Ty1/copia-type" evidence="1">
    <location>
        <begin position="5"/>
        <end position="66"/>
    </location>
</feature>
<accession>A0A151TPM6</accession>
<dbReference type="InterPro" id="IPR043502">
    <property type="entry name" value="DNA/RNA_pol_sf"/>
</dbReference>
<dbReference type="Proteomes" id="UP000075243">
    <property type="component" value="Chromosome 4"/>
</dbReference>
<dbReference type="EMBL" id="CM003606">
    <property type="protein sequence ID" value="KYP68970.1"/>
    <property type="molecule type" value="Genomic_DNA"/>
</dbReference>
<dbReference type="AlphaFoldDB" id="A0A151TPM6"/>
<keyword evidence="3" id="KW-1185">Reference proteome</keyword>
<dbReference type="CDD" id="cd09272">
    <property type="entry name" value="RNase_HI_RT_Ty1"/>
    <property type="match status" value="1"/>
</dbReference>
<organism evidence="2 3">
    <name type="scientific">Cajanus cajan</name>
    <name type="common">Pigeon pea</name>
    <name type="synonym">Cajanus indicus</name>
    <dbReference type="NCBI Taxonomy" id="3821"/>
    <lineage>
        <taxon>Eukaryota</taxon>
        <taxon>Viridiplantae</taxon>
        <taxon>Streptophyta</taxon>
        <taxon>Embryophyta</taxon>
        <taxon>Tracheophyta</taxon>
        <taxon>Spermatophyta</taxon>
        <taxon>Magnoliopsida</taxon>
        <taxon>eudicotyledons</taxon>
        <taxon>Gunneridae</taxon>
        <taxon>Pentapetalae</taxon>
        <taxon>rosids</taxon>
        <taxon>fabids</taxon>
        <taxon>Fabales</taxon>
        <taxon>Fabaceae</taxon>
        <taxon>Papilionoideae</taxon>
        <taxon>50 kb inversion clade</taxon>
        <taxon>NPAAA clade</taxon>
        <taxon>indigoferoid/millettioid clade</taxon>
        <taxon>Phaseoleae</taxon>
        <taxon>Cajanus</taxon>
    </lineage>
</organism>
<dbReference type="OMA" id="LMNEIMY"/>
<sequence length="292" mass="33609">MNDILLVQIYVDDIIFGATNDYLCKEFSNDMQSEFEMSMMVELYFFLGLQIRKTKNGIFINQSKYYIKKYRGMIGSLLYLTASRPDFMFIVCLCAIYQSNPKEPHLSAVKRIMRYLLGTINLALWYPKNMPFNLVGYSDSDFVGCKIDRNSTSGTCHFIRSALVSWLTKKQNSVALSTAEVEYIVVGSCCAQILWMKQQLSHFGLSLDHIPIKCDNTSAINLSKNPVLHSRTKHIEIRHHFLRDHVQKGDCVLEFVESKNQLADIFTKPLSKENFFSIKQELGILDSYQINS</sequence>
<dbReference type="InterPro" id="IPR013103">
    <property type="entry name" value="RVT_2"/>
</dbReference>
<dbReference type="Gramene" id="C.cajan_21968.t">
    <property type="protein sequence ID" value="C.cajan_21968.t"/>
    <property type="gene ID" value="C.cajan_21968"/>
</dbReference>
<evidence type="ECO:0000313" key="3">
    <source>
        <dbReference type="Proteomes" id="UP000075243"/>
    </source>
</evidence>
<evidence type="ECO:0000259" key="1">
    <source>
        <dbReference type="Pfam" id="PF07727"/>
    </source>
</evidence>
<reference evidence="2 3" key="1">
    <citation type="journal article" date="2012" name="Nat. Biotechnol.">
        <title>Draft genome sequence of pigeonpea (Cajanus cajan), an orphan legume crop of resource-poor farmers.</title>
        <authorList>
            <person name="Varshney R.K."/>
            <person name="Chen W."/>
            <person name="Li Y."/>
            <person name="Bharti A.K."/>
            <person name="Saxena R.K."/>
            <person name="Schlueter J.A."/>
            <person name="Donoghue M.T."/>
            <person name="Azam S."/>
            <person name="Fan G."/>
            <person name="Whaley A.M."/>
            <person name="Farmer A.D."/>
            <person name="Sheridan J."/>
            <person name="Iwata A."/>
            <person name="Tuteja R."/>
            <person name="Penmetsa R.V."/>
            <person name="Wu W."/>
            <person name="Upadhyaya H.D."/>
            <person name="Yang S.P."/>
            <person name="Shah T."/>
            <person name="Saxena K.B."/>
            <person name="Michael T."/>
            <person name="McCombie W.R."/>
            <person name="Yang B."/>
            <person name="Zhang G."/>
            <person name="Yang H."/>
            <person name="Wang J."/>
            <person name="Spillane C."/>
            <person name="Cook D.R."/>
            <person name="May G.D."/>
            <person name="Xu X."/>
            <person name="Jackson S.A."/>
        </authorList>
    </citation>
    <scope>NUCLEOTIDE SEQUENCE [LARGE SCALE GENOMIC DNA]</scope>
    <source>
        <strain evidence="3">cv. Asha</strain>
    </source>
</reference>
<name>A0A151TPM6_CAJCA</name>
<gene>
    <name evidence="2" type="ORF">KK1_022620</name>
</gene>
<evidence type="ECO:0000313" key="2">
    <source>
        <dbReference type="EMBL" id="KYP68970.1"/>
    </source>
</evidence>
<protein>
    <submittedName>
        <fullName evidence="2">Copia protein</fullName>
    </submittedName>
</protein>
<dbReference type="PANTHER" id="PTHR11439">
    <property type="entry name" value="GAG-POL-RELATED RETROTRANSPOSON"/>
    <property type="match status" value="1"/>
</dbReference>
<proteinExistence type="predicted"/>